<dbReference type="EMBL" id="CP000860">
    <property type="protein sequence ID" value="ACA58919.1"/>
    <property type="molecule type" value="Genomic_DNA"/>
</dbReference>
<reference evidence="2 3" key="2">
    <citation type="journal article" date="2008" name="Science">
        <title>Environmental genomics reveals a single-species ecosystem deep within Earth.</title>
        <authorList>
            <person name="Chivian D."/>
            <person name="Brodie E.L."/>
            <person name="Alm E.J."/>
            <person name="Culley D.E."/>
            <person name="Dehal P.S."/>
            <person name="Desantis T.Z."/>
            <person name="Gihring T.M."/>
            <person name="Lapidus A."/>
            <person name="Lin L.H."/>
            <person name="Lowry S.R."/>
            <person name="Moser D.P."/>
            <person name="Richardson P.M."/>
            <person name="Southam G."/>
            <person name="Wanger G."/>
            <person name="Pratt L.M."/>
            <person name="Andersen G.L."/>
            <person name="Hazen T.C."/>
            <person name="Brockman F.J."/>
            <person name="Arkin A.P."/>
            <person name="Onstott T.C."/>
        </authorList>
    </citation>
    <scope>NUCLEOTIDE SEQUENCE [LARGE SCALE GENOMIC DNA]</scope>
    <source>
        <strain evidence="2 3">MP104C</strain>
    </source>
</reference>
<feature type="compositionally biased region" description="Low complexity" evidence="1">
    <location>
        <begin position="853"/>
        <end position="865"/>
    </location>
</feature>
<dbReference type="HOGENOM" id="CLU_010124_0_0_9"/>
<sequence>MGELKPWYAVAIPHEDIREGRLAEAVFAANLWAVVQGTAPEVYLDPEEFFRKTYLTTGLSTVLSRVAGALRGDGETGDRIISLQTAFGGGKTHTLVALWHLAKYADRLKASPQGEGLRQITGGRFPEKVKGVAVFTNQTCDATQGRRTPDGVHLKTLWGELAFQLGGKTLYERVRANDESQRVPQGIFVEVLWAASPCLILLDELADYCVGAAAVPVGDTSLADQTISFIQQLTEAVQQVPDAVVVATLPASKYEVAQSEKGQEAFVTLEKRFQRLGADVKPVADEEIYEVVRARLFESIAPENEPDYPKKVAQVYQGMYAVHSGEVPSEAAKNTYREYIERAYPFHPLLIDALYTRWGSHPDFQRTRGVLRLLANIVGDLWKHRQGNTQTQHLIQPCHIRWSVDALQAALTRFWGPAYQSVAAADVTGERSNAGIFDEERSGDYRSEAIAQGLASAILLGSFGGQGGRSGFGAKDLKLACSRYGLNWNYTDGALLELENRCFYLHTIAAGSLGKRYWFGTKPTLNKLVVQYRQQIAKENFEEEILEDLRAESQKSALAGATWRVIVNPAEDLPEQKSLTLLVLPPSLAWDENGGARETVRERVKSISARCGGKERIYRNTLLFLAGTTRGLTKLRQAHRERAALEGVRADYWEQLDEEQREDLKKRLEAARRAALETLGPAYTVALRVRAEAAGGQGQEVDVCTLSDARRSFQEHLGYLWTVLVEDEEWILRRIGSVTLDNTGLIPKQDTLRLKDAVEAFLRFTDKPMVAAKEAVTAGLAQACLDGLVGIGRGGSPSALQVRYCRQAVSLDPSEDGLWIIPAFIPESGGGAGDSGTATTGVGAGGLPSTFQETGGPTTDTTPETGVVTPKEAGAEDIVRGFVVRGAVPVENWGELFRCFVGPAARMNLKKLQLGVQFEMKLSEGTTMSKNDPALKAMKEAAQQLGLTLEIEE</sequence>
<reference evidence="3" key="1">
    <citation type="submission" date="2007-10" db="EMBL/GenBank/DDBJ databases">
        <title>Complete sequence of chromosome of Desulforudis audaxviator MP104C.</title>
        <authorList>
            <person name="Copeland A."/>
            <person name="Lucas S."/>
            <person name="Lapidus A."/>
            <person name="Barry K."/>
            <person name="Glavina del Rio T."/>
            <person name="Dalin E."/>
            <person name="Tice H."/>
            <person name="Bruce D."/>
            <person name="Pitluck S."/>
            <person name="Lowry S.R."/>
            <person name="Larimer F."/>
            <person name="Land M.L."/>
            <person name="Hauser L."/>
            <person name="Kyrpides N."/>
            <person name="Ivanova N.N."/>
            <person name="Richardson P."/>
        </authorList>
    </citation>
    <scope>NUCLEOTIDE SEQUENCE [LARGE SCALE GENOMIC DNA]</scope>
    <source>
        <strain evidence="3">MP104C</strain>
    </source>
</reference>
<evidence type="ECO:0000256" key="1">
    <source>
        <dbReference type="SAM" id="MobiDB-lite"/>
    </source>
</evidence>
<dbReference type="RefSeq" id="WP_012301511.1">
    <property type="nucleotide sequence ID" value="NC_010424.1"/>
</dbReference>
<dbReference type="Pfam" id="PF04465">
    <property type="entry name" value="DUF499"/>
    <property type="match status" value="1"/>
</dbReference>
<accession>B1I1Y7</accession>
<dbReference type="OrthoDB" id="9757917at2"/>
<protein>
    <recommendedName>
        <fullName evidence="4">ATPase (AAA+ superfamily)-like protein</fullName>
    </recommendedName>
</protein>
<evidence type="ECO:0000313" key="2">
    <source>
        <dbReference type="EMBL" id="ACA58919.1"/>
    </source>
</evidence>
<dbReference type="AlphaFoldDB" id="B1I1Y7"/>
<dbReference type="eggNOG" id="COG1483">
    <property type="taxonomic scope" value="Bacteria"/>
</dbReference>
<dbReference type="STRING" id="477974.Daud_0361"/>
<gene>
    <name evidence="2" type="ordered locus">Daud_0361</name>
</gene>
<evidence type="ECO:0008006" key="4">
    <source>
        <dbReference type="Google" id="ProtNLM"/>
    </source>
</evidence>
<feature type="region of interest" description="Disordered" evidence="1">
    <location>
        <begin position="831"/>
        <end position="865"/>
    </location>
</feature>
<proteinExistence type="predicted"/>
<dbReference type="Proteomes" id="UP000008544">
    <property type="component" value="Chromosome"/>
</dbReference>
<name>B1I1Y7_DESAP</name>
<organism evidence="2 3">
    <name type="scientific">Desulforudis audaxviator (strain MP104C)</name>
    <dbReference type="NCBI Taxonomy" id="477974"/>
    <lineage>
        <taxon>Bacteria</taxon>
        <taxon>Bacillati</taxon>
        <taxon>Bacillota</taxon>
        <taxon>Clostridia</taxon>
        <taxon>Thermoanaerobacterales</taxon>
        <taxon>Candidatus Desulforudaceae</taxon>
        <taxon>Candidatus Desulforudis</taxon>
    </lineage>
</organism>
<keyword evidence="3" id="KW-1185">Reference proteome</keyword>
<evidence type="ECO:0000313" key="3">
    <source>
        <dbReference type="Proteomes" id="UP000008544"/>
    </source>
</evidence>
<dbReference type="KEGG" id="dau:Daud_0361"/>
<dbReference type="InterPro" id="IPR007555">
    <property type="entry name" value="DUF499"/>
</dbReference>